<dbReference type="EMBL" id="AP022605">
    <property type="protein sequence ID" value="BBZ08715.1"/>
    <property type="molecule type" value="Genomic_DNA"/>
</dbReference>
<dbReference type="Proteomes" id="UP000467201">
    <property type="component" value="Chromosome"/>
</dbReference>
<evidence type="ECO:0000256" key="1">
    <source>
        <dbReference type="SAM" id="MobiDB-lite"/>
    </source>
</evidence>
<protein>
    <submittedName>
        <fullName evidence="2">Uncharacterized protein</fullName>
    </submittedName>
</protein>
<proteinExistence type="predicted"/>
<evidence type="ECO:0000313" key="2">
    <source>
        <dbReference type="EMBL" id="BBZ08715.1"/>
    </source>
</evidence>
<reference evidence="2 3" key="1">
    <citation type="journal article" date="2019" name="Emerg. Microbes Infect.">
        <title>Comprehensive subspecies identification of 175 nontuberculous mycobacteria species based on 7547 genomic profiles.</title>
        <authorList>
            <person name="Matsumoto Y."/>
            <person name="Kinjo T."/>
            <person name="Motooka D."/>
            <person name="Nabeya D."/>
            <person name="Jung N."/>
            <person name="Uechi K."/>
            <person name="Horii T."/>
            <person name="Iida T."/>
            <person name="Fujita J."/>
            <person name="Nakamura S."/>
        </authorList>
    </citation>
    <scope>NUCLEOTIDE SEQUENCE [LARGE SCALE GENOMIC DNA]</scope>
    <source>
        <strain evidence="2 3">JCM 12405</strain>
    </source>
</reference>
<gene>
    <name evidence="2" type="ORF">MDOR_28840</name>
</gene>
<dbReference type="AlphaFoldDB" id="A0A7I7VWB6"/>
<accession>A0A7I7VWB6</accession>
<dbReference type="KEGG" id="mdr:MDOR_28840"/>
<organism evidence="2 3">
    <name type="scientific">Mycolicibacterium doricum</name>
    <dbReference type="NCBI Taxonomy" id="126673"/>
    <lineage>
        <taxon>Bacteria</taxon>
        <taxon>Bacillati</taxon>
        <taxon>Actinomycetota</taxon>
        <taxon>Actinomycetes</taxon>
        <taxon>Mycobacteriales</taxon>
        <taxon>Mycobacteriaceae</taxon>
        <taxon>Mycolicibacterium</taxon>
    </lineage>
</organism>
<sequence length="106" mass="11000">MSNRNDVVMSPQGALIAVSPPPPPVDPSRDGALADRRAGEPVAAALGANRSVAVNVKACNLNGNGFVWVSLRHPSRGNWSSPKCTYLRDVVVPAITNGRAMALAGV</sequence>
<evidence type="ECO:0000313" key="3">
    <source>
        <dbReference type="Proteomes" id="UP000467201"/>
    </source>
</evidence>
<feature type="region of interest" description="Disordered" evidence="1">
    <location>
        <begin position="1"/>
        <end position="33"/>
    </location>
</feature>
<dbReference type="OrthoDB" id="3347692at2"/>
<name>A0A7I7VWB6_9MYCO</name>
<dbReference type="RefSeq" id="WP_085191751.1">
    <property type="nucleotide sequence ID" value="NZ_AP022605.1"/>
</dbReference>